<dbReference type="Pfam" id="PF11836">
    <property type="entry name" value="Phage_TAC_11"/>
    <property type="match status" value="1"/>
</dbReference>
<reference evidence="2" key="1">
    <citation type="submission" date="2020-07" db="EMBL/GenBank/DDBJ databases">
        <authorList>
            <person name="Camacho E."/>
        </authorList>
    </citation>
    <scope>NUCLEOTIDE SEQUENCE</scope>
    <source>
        <strain evidence="2">MPO218</strain>
    </source>
</reference>
<dbReference type="EMBL" id="CP059319">
    <property type="protein sequence ID" value="QTH19792.1"/>
    <property type="molecule type" value="Genomic_DNA"/>
</dbReference>
<organism evidence="2 3">
    <name type="scientific">Rhizorhabdus wittichii</name>
    <dbReference type="NCBI Taxonomy" id="160791"/>
    <lineage>
        <taxon>Bacteria</taxon>
        <taxon>Pseudomonadati</taxon>
        <taxon>Pseudomonadota</taxon>
        <taxon>Alphaproteobacteria</taxon>
        <taxon>Sphingomonadales</taxon>
        <taxon>Sphingomonadaceae</taxon>
        <taxon>Rhizorhabdus</taxon>
    </lineage>
</organism>
<protein>
    <submittedName>
        <fullName evidence="2">Gene transfer agent family protein</fullName>
    </submittedName>
</protein>
<sequence>MDLDRRRVTSLPTDITIDFADGVYKFALLLPQQIELEDKCGAPDPNGVRRRKGIIEIYADVIAGLLVVDGEVVANPMAGRASAYECREVVRLGLIGGNYGLVDGADIQVSPARALKLVESYVDTRPLVERWTLAAAILRAAVEGFDPPKKALPAKAPAKRTSGKAPSPSG</sequence>
<dbReference type="RefSeq" id="WP_208631755.1">
    <property type="nucleotide sequence ID" value="NZ_CP059319.1"/>
</dbReference>
<name>A0A975CYP3_9SPHN</name>
<dbReference type="InterPro" id="IPR021791">
    <property type="entry name" value="Phage_TAC_11"/>
</dbReference>
<dbReference type="AlphaFoldDB" id="A0A975CYP3"/>
<evidence type="ECO:0000256" key="1">
    <source>
        <dbReference type="SAM" id="MobiDB-lite"/>
    </source>
</evidence>
<proteinExistence type="predicted"/>
<evidence type="ECO:0000313" key="2">
    <source>
        <dbReference type="EMBL" id="QTH19792.1"/>
    </source>
</evidence>
<gene>
    <name evidence="2" type="ORF">HRJ34_15615</name>
</gene>
<evidence type="ECO:0000313" key="3">
    <source>
        <dbReference type="Proteomes" id="UP000664914"/>
    </source>
</evidence>
<accession>A0A975CYP3</accession>
<feature type="region of interest" description="Disordered" evidence="1">
    <location>
        <begin position="147"/>
        <end position="170"/>
    </location>
</feature>
<reference evidence="2" key="2">
    <citation type="submission" date="2021-04" db="EMBL/GenBank/DDBJ databases">
        <title>Isolation and genomic analysis of the ibuprofen-degrading bacterium Sphingomonas strain MPO218.</title>
        <authorList>
            <person name="Aulestia M."/>
            <person name="Flores A."/>
            <person name="Mangas E.L."/>
            <person name="Perez-Pulido A.J."/>
            <person name="Santero E."/>
            <person name="Camacho E.M."/>
        </authorList>
    </citation>
    <scope>NUCLEOTIDE SEQUENCE</scope>
    <source>
        <strain evidence="2">MPO218</strain>
    </source>
</reference>
<dbReference type="Proteomes" id="UP000664914">
    <property type="component" value="Chromosome"/>
</dbReference>